<reference evidence="6 7" key="1">
    <citation type="journal article" date="2005" name="Proc. Natl. Acad. Sci. U.S.A.">
        <title>Complete genome sequence of Vibrio fischeri: a symbiotic bacterium with pathogenic congeners.</title>
        <authorList>
            <person name="Ruby E.G."/>
            <person name="Urbanowski M."/>
            <person name="Campbell J."/>
            <person name="Dunn A."/>
            <person name="Faini M."/>
            <person name="Gunsalus R."/>
            <person name="Lostroh P."/>
            <person name="Lupp C."/>
            <person name="McCann J."/>
            <person name="Millikan D."/>
            <person name="Schaefer A."/>
            <person name="Stabb E."/>
            <person name="Stevens A."/>
            <person name="Visick K."/>
            <person name="Whistler C."/>
            <person name="Greenberg E.P."/>
        </authorList>
    </citation>
    <scope>NUCLEOTIDE SEQUENCE [LARGE SCALE GENOMIC DNA]</scope>
    <source>
        <strain evidence="7">ATCC 700601 / ES114</strain>
    </source>
</reference>
<dbReference type="Proteomes" id="UP000000537">
    <property type="component" value="Chromosome II"/>
</dbReference>
<evidence type="ECO:0000313" key="7">
    <source>
        <dbReference type="Proteomes" id="UP000000537"/>
    </source>
</evidence>
<dbReference type="KEGG" id="vfi:VF_A0597"/>
<dbReference type="Pfam" id="PF00126">
    <property type="entry name" value="HTH_1"/>
    <property type="match status" value="1"/>
</dbReference>
<dbReference type="CDD" id="cd08422">
    <property type="entry name" value="PBP2_CrgA_like"/>
    <property type="match status" value="1"/>
</dbReference>
<sequence>MGSIMLDNLHEMVIFATVANELNFTRAAEKLGISKSHVSKQVKALETRLDCQLVQRNNRSVSITELGSQYAEYCQKLIDIAYEADALLDAHHGRISGVFKVGIAQSFGNSHIIHALAEFQAQFPEIELEVSLFDHKPKLLEDGLDCWIAIHDDLPEGMVARKIADCRFVVAASPDYIEQHGCPTRPAELVKHKCITYQSNERRFNDWEFTRDGVHQVVNVQSNFKIDNASAILDATKAGAGIAYLASYLLENEFDNGSLVRLLKEWQADMKLPIYAVYPRRQHLPPKVRTFIDFLSQQVGNPPHWDKKLFN</sequence>
<dbReference type="STRING" id="312309.VF_A0597"/>
<evidence type="ECO:0000313" key="6">
    <source>
        <dbReference type="EMBL" id="AAW87667.1"/>
    </source>
</evidence>
<dbReference type="PRINTS" id="PR00039">
    <property type="entry name" value="HTHLYSR"/>
</dbReference>
<accession>Q5DZX9</accession>
<evidence type="ECO:0000256" key="2">
    <source>
        <dbReference type="ARBA" id="ARBA00023015"/>
    </source>
</evidence>
<evidence type="ECO:0000259" key="5">
    <source>
        <dbReference type="PROSITE" id="PS50931"/>
    </source>
</evidence>
<keyword evidence="7" id="KW-1185">Reference proteome</keyword>
<feature type="domain" description="HTH lysR-type" evidence="5">
    <location>
        <begin position="7"/>
        <end position="64"/>
    </location>
</feature>
<gene>
    <name evidence="6" type="ordered locus">VF_A0597</name>
</gene>
<dbReference type="OrthoDB" id="9786526at2"/>
<dbReference type="HOGENOM" id="CLU_039613_16_2_6"/>
<dbReference type="Gene3D" id="1.10.10.10">
    <property type="entry name" value="Winged helix-like DNA-binding domain superfamily/Winged helix DNA-binding domain"/>
    <property type="match status" value="1"/>
</dbReference>
<name>Q5DZX9_ALIF1</name>
<dbReference type="InterPro" id="IPR036390">
    <property type="entry name" value="WH_DNA-bd_sf"/>
</dbReference>
<dbReference type="InterPro" id="IPR000847">
    <property type="entry name" value="LysR_HTH_N"/>
</dbReference>
<dbReference type="PANTHER" id="PTHR30537:SF14">
    <property type="entry name" value="TRANSCRIPTIONAL REGULATOR LYSR FAMILY"/>
    <property type="match status" value="1"/>
</dbReference>
<dbReference type="PANTHER" id="PTHR30537">
    <property type="entry name" value="HTH-TYPE TRANSCRIPTIONAL REGULATOR"/>
    <property type="match status" value="1"/>
</dbReference>
<proteinExistence type="inferred from homology"/>
<comment type="similarity">
    <text evidence="1">Belongs to the LysR transcriptional regulatory family.</text>
</comment>
<evidence type="ECO:0000256" key="3">
    <source>
        <dbReference type="ARBA" id="ARBA00023125"/>
    </source>
</evidence>
<evidence type="ECO:0000256" key="1">
    <source>
        <dbReference type="ARBA" id="ARBA00009437"/>
    </source>
</evidence>
<dbReference type="PATRIC" id="fig|312309.11.peg.3202"/>
<dbReference type="EnsemblBacteria" id="AAW87667">
    <property type="protein sequence ID" value="AAW87667"/>
    <property type="gene ID" value="VF_A0597"/>
</dbReference>
<dbReference type="GO" id="GO:0043565">
    <property type="term" value="F:sequence-specific DNA binding"/>
    <property type="evidence" value="ECO:0007669"/>
    <property type="project" value="TreeGrafter"/>
</dbReference>
<dbReference type="GO" id="GO:0006351">
    <property type="term" value="P:DNA-templated transcription"/>
    <property type="evidence" value="ECO:0007669"/>
    <property type="project" value="TreeGrafter"/>
</dbReference>
<protein>
    <submittedName>
        <fullName evidence="6">Transcriptional regulator, LysR family</fullName>
    </submittedName>
</protein>
<dbReference type="SUPFAM" id="SSF46785">
    <property type="entry name" value="Winged helix' DNA-binding domain"/>
    <property type="match status" value="1"/>
</dbReference>
<dbReference type="eggNOG" id="COG0583">
    <property type="taxonomic scope" value="Bacteria"/>
</dbReference>
<dbReference type="FunFam" id="1.10.10.10:FF:000001">
    <property type="entry name" value="LysR family transcriptional regulator"/>
    <property type="match status" value="1"/>
</dbReference>
<dbReference type="PROSITE" id="PS50931">
    <property type="entry name" value="HTH_LYSR"/>
    <property type="match status" value="1"/>
</dbReference>
<dbReference type="InterPro" id="IPR005119">
    <property type="entry name" value="LysR_subst-bd"/>
</dbReference>
<dbReference type="InterPro" id="IPR036388">
    <property type="entry name" value="WH-like_DNA-bd_sf"/>
</dbReference>
<organism evidence="6 7">
    <name type="scientific">Aliivibrio fischeri (strain ATCC 700601 / ES114)</name>
    <name type="common">Vibrio fischeri</name>
    <dbReference type="NCBI Taxonomy" id="312309"/>
    <lineage>
        <taxon>Bacteria</taxon>
        <taxon>Pseudomonadati</taxon>
        <taxon>Pseudomonadota</taxon>
        <taxon>Gammaproteobacteria</taxon>
        <taxon>Vibrionales</taxon>
        <taxon>Vibrionaceae</taxon>
        <taxon>Aliivibrio</taxon>
    </lineage>
</organism>
<dbReference type="InterPro" id="IPR058163">
    <property type="entry name" value="LysR-type_TF_proteobact-type"/>
</dbReference>
<dbReference type="EMBL" id="CP000021">
    <property type="protein sequence ID" value="AAW87667.1"/>
    <property type="molecule type" value="Genomic_DNA"/>
</dbReference>
<dbReference type="FunFam" id="3.40.190.290:FF:000001">
    <property type="entry name" value="Transcriptional regulator, LysR family"/>
    <property type="match status" value="1"/>
</dbReference>
<reference evidence="6 7" key="2">
    <citation type="journal article" date="2008" name="BMC Genomics">
        <title>Comparative genomics-based investigation of resequencing targets in Vibrio fischeri: focus on point miscalls and artefactual expansions.</title>
        <authorList>
            <person name="Mandel M.J."/>
            <person name="Stabb E.V."/>
            <person name="Ruby E.G."/>
        </authorList>
    </citation>
    <scope>NUCLEOTIDE SEQUENCE [LARGE SCALE GENOMIC DNA]</scope>
    <source>
        <strain evidence="7">ATCC 700601 / ES114</strain>
    </source>
</reference>
<keyword evidence="3" id="KW-0238">DNA-binding</keyword>
<dbReference type="AlphaFoldDB" id="Q5DZX9"/>
<dbReference type="Pfam" id="PF03466">
    <property type="entry name" value="LysR_substrate"/>
    <property type="match status" value="1"/>
</dbReference>
<evidence type="ECO:0000256" key="4">
    <source>
        <dbReference type="ARBA" id="ARBA00023163"/>
    </source>
</evidence>
<dbReference type="GO" id="GO:0003700">
    <property type="term" value="F:DNA-binding transcription factor activity"/>
    <property type="evidence" value="ECO:0007669"/>
    <property type="project" value="InterPro"/>
</dbReference>
<keyword evidence="4" id="KW-0804">Transcription</keyword>
<dbReference type="SUPFAM" id="SSF53850">
    <property type="entry name" value="Periplasmic binding protein-like II"/>
    <property type="match status" value="1"/>
</dbReference>
<keyword evidence="2" id="KW-0805">Transcription regulation</keyword>
<dbReference type="Gene3D" id="3.40.190.290">
    <property type="match status" value="1"/>
</dbReference>